<gene>
    <name evidence="4" type="ORF">B7463_g9658</name>
</gene>
<dbReference type="PROSITE" id="PS50158">
    <property type="entry name" value="ZF_CCHC"/>
    <property type="match status" value="1"/>
</dbReference>
<feature type="compositionally biased region" description="Acidic residues" evidence="2">
    <location>
        <begin position="166"/>
        <end position="189"/>
    </location>
</feature>
<proteinExistence type="predicted"/>
<evidence type="ECO:0000256" key="1">
    <source>
        <dbReference type="PROSITE-ProRule" id="PRU00047"/>
    </source>
</evidence>
<feature type="compositionally biased region" description="Basic residues" evidence="2">
    <location>
        <begin position="232"/>
        <end position="243"/>
    </location>
</feature>
<keyword evidence="1" id="KW-0479">Metal-binding</keyword>
<dbReference type="GO" id="GO:0008270">
    <property type="term" value="F:zinc ion binding"/>
    <property type="evidence" value="ECO:0007669"/>
    <property type="project" value="UniProtKB-KW"/>
</dbReference>
<dbReference type="OrthoDB" id="427960at2759"/>
<dbReference type="Proteomes" id="UP000258309">
    <property type="component" value="Unassembled WGS sequence"/>
</dbReference>
<name>A0A3E2H083_SCYLI</name>
<feature type="region of interest" description="Disordered" evidence="2">
    <location>
        <begin position="30"/>
        <end position="53"/>
    </location>
</feature>
<dbReference type="InterPro" id="IPR001878">
    <property type="entry name" value="Znf_CCHC"/>
</dbReference>
<dbReference type="SUPFAM" id="SSF57756">
    <property type="entry name" value="Retrovirus zinc finger-like domains"/>
    <property type="match status" value="1"/>
</dbReference>
<dbReference type="STRING" id="5539.A0A3E2H083"/>
<dbReference type="EMBL" id="NCSJ02000248">
    <property type="protein sequence ID" value="RFU26687.1"/>
    <property type="molecule type" value="Genomic_DNA"/>
</dbReference>
<evidence type="ECO:0000313" key="5">
    <source>
        <dbReference type="Proteomes" id="UP000258309"/>
    </source>
</evidence>
<dbReference type="SMART" id="SM00343">
    <property type="entry name" value="ZnF_C2HC"/>
    <property type="match status" value="1"/>
</dbReference>
<dbReference type="GO" id="GO:0003676">
    <property type="term" value="F:nucleic acid binding"/>
    <property type="evidence" value="ECO:0007669"/>
    <property type="project" value="InterPro"/>
</dbReference>
<comment type="caution">
    <text evidence="4">The sequence shown here is derived from an EMBL/GenBank/DDBJ whole genome shotgun (WGS) entry which is preliminary data.</text>
</comment>
<feature type="non-terminal residue" evidence="4">
    <location>
        <position position="1"/>
    </location>
</feature>
<protein>
    <recommendedName>
        <fullName evidence="3">CCHC-type domain-containing protein</fullName>
    </recommendedName>
</protein>
<feature type="region of interest" description="Disordered" evidence="2">
    <location>
        <begin position="162"/>
        <end position="248"/>
    </location>
</feature>
<dbReference type="AlphaFoldDB" id="A0A3E2H083"/>
<dbReference type="InterPro" id="IPR036875">
    <property type="entry name" value="Znf_CCHC_sf"/>
</dbReference>
<keyword evidence="1" id="KW-0862">Zinc</keyword>
<evidence type="ECO:0000259" key="3">
    <source>
        <dbReference type="PROSITE" id="PS50158"/>
    </source>
</evidence>
<dbReference type="OMA" id="MKFMRRA"/>
<keyword evidence="5" id="KW-1185">Reference proteome</keyword>
<reference evidence="4 5" key="1">
    <citation type="submission" date="2018-05" db="EMBL/GenBank/DDBJ databases">
        <title>Draft genome sequence of Scytalidium lignicola DSM 105466, a ubiquitous saprotrophic fungus.</title>
        <authorList>
            <person name="Buettner E."/>
            <person name="Gebauer A.M."/>
            <person name="Hofrichter M."/>
            <person name="Liers C."/>
            <person name="Kellner H."/>
        </authorList>
    </citation>
    <scope>NUCLEOTIDE SEQUENCE [LARGE SCALE GENOMIC DNA]</scope>
    <source>
        <strain evidence="4 5">DSM 105466</strain>
    </source>
</reference>
<dbReference type="Gene3D" id="4.10.60.10">
    <property type="entry name" value="Zinc finger, CCHC-type"/>
    <property type="match status" value="1"/>
</dbReference>
<evidence type="ECO:0000256" key="2">
    <source>
        <dbReference type="SAM" id="MobiDB-lite"/>
    </source>
</evidence>
<dbReference type="Pfam" id="PF10175">
    <property type="entry name" value="MPP6"/>
    <property type="match status" value="1"/>
</dbReference>
<keyword evidence="1" id="KW-0863">Zinc-finger</keyword>
<sequence>MSSPAATVGNAPKTMSSRLLTMKFMQRAAAASTASNTLPDEPPAKRQRKGEVSAEVNVNSLVDQKAIQAAIAEEETKKQMALDKQAAELGDTRWVLSFADQKDSPTSHSNLRVVQTGFSNLDQSSVARLKVVEEENAWDRPVKVGRRSFGKFNRVLERQQRHLDENSDWDSDSEEEDEDEDEDENGDDTTDYRGENDLNDPMDNLIMTEQQKAEKKARIERKTKRDSEKAARLKKMVEKRKKKDVNLNKAKTTSLLDGLPNHLTSLSGRATSNAKSGSDEDKTCFKCGQRGHIAYNCHSPRIANNRR</sequence>
<dbReference type="Pfam" id="PF00098">
    <property type="entry name" value="zf-CCHC"/>
    <property type="match status" value="1"/>
</dbReference>
<accession>A0A3E2H083</accession>
<organism evidence="4 5">
    <name type="scientific">Scytalidium lignicola</name>
    <name type="common">Hyphomycete</name>
    <dbReference type="NCBI Taxonomy" id="5539"/>
    <lineage>
        <taxon>Eukaryota</taxon>
        <taxon>Fungi</taxon>
        <taxon>Dikarya</taxon>
        <taxon>Ascomycota</taxon>
        <taxon>Pezizomycotina</taxon>
        <taxon>Leotiomycetes</taxon>
        <taxon>Leotiomycetes incertae sedis</taxon>
        <taxon>Scytalidium</taxon>
    </lineage>
</organism>
<feature type="non-terminal residue" evidence="4">
    <location>
        <position position="307"/>
    </location>
</feature>
<feature type="domain" description="CCHC-type" evidence="3">
    <location>
        <begin position="284"/>
        <end position="297"/>
    </location>
</feature>
<evidence type="ECO:0000313" key="4">
    <source>
        <dbReference type="EMBL" id="RFU26687.1"/>
    </source>
</evidence>